<dbReference type="RefSeq" id="WP_034319351.1">
    <property type="nucleotide sequence ID" value="NZ_JFBM01000035.1"/>
</dbReference>
<sequence>MVVLRGESEESLNRLFRALADGTRRDILARAITETPSVSDLAAQYEMSFAAVQKHVAVLQRAGLVRKRANGREQLVSTDRERLQRATELLDSYEVLWRQRVAQLDDVLREGE</sequence>
<proteinExistence type="predicted"/>
<dbReference type="PANTHER" id="PTHR38600">
    <property type="entry name" value="TRANSCRIPTIONAL REGULATORY PROTEIN"/>
    <property type="match status" value="1"/>
</dbReference>
<name>A0A2P2FKH6_AMYLU</name>
<accession>A0A2P2FKH6</accession>
<feature type="domain" description="HTH arsR-type" evidence="1">
    <location>
        <begin position="4"/>
        <end position="98"/>
    </location>
</feature>
<dbReference type="PANTHER" id="PTHR38600:SF2">
    <property type="entry name" value="SLL0088 PROTEIN"/>
    <property type="match status" value="1"/>
</dbReference>
<keyword evidence="3" id="KW-1185">Reference proteome</keyword>
<dbReference type="CDD" id="cd00090">
    <property type="entry name" value="HTH_ARSR"/>
    <property type="match status" value="1"/>
</dbReference>
<dbReference type="InterPro" id="IPR036388">
    <property type="entry name" value="WH-like_DNA-bd_sf"/>
</dbReference>
<gene>
    <name evidence="2" type="ORF">BB31_32350</name>
</gene>
<dbReference type="AlphaFoldDB" id="A0A2P2FKH6"/>
<dbReference type="Gene3D" id="1.10.10.10">
    <property type="entry name" value="Winged helix-like DNA-binding domain superfamily/Winged helix DNA-binding domain"/>
    <property type="match status" value="1"/>
</dbReference>
<dbReference type="EMBL" id="JFBM01000035">
    <property type="protein sequence ID" value="KFU77209.1"/>
    <property type="molecule type" value="Genomic_DNA"/>
</dbReference>
<dbReference type="Pfam" id="PF12840">
    <property type="entry name" value="HTH_20"/>
    <property type="match status" value="1"/>
</dbReference>
<comment type="caution">
    <text evidence="2">The sequence shown here is derived from an EMBL/GenBank/DDBJ whole genome shotgun (WGS) entry which is preliminary data.</text>
</comment>
<organism evidence="2 3">
    <name type="scientific">Amycolatopsis lurida NRRL 2430</name>
    <dbReference type="NCBI Taxonomy" id="1460371"/>
    <lineage>
        <taxon>Bacteria</taxon>
        <taxon>Bacillati</taxon>
        <taxon>Actinomycetota</taxon>
        <taxon>Actinomycetes</taxon>
        <taxon>Pseudonocardiales</taxon>
        <taxon>Pseudonocardiaceae</taxon>
        <taxon>Amycolatopsis</taxon>
    </lineage>
</organism>
<dbReference type="PROSITE" id="PS50987">
    <property type="entry name" value="HTH_ARSR_2"/>
    <property type="match status" value="1"/>
</dbReference>
<evidence type="ECO:0000313" key="3">
    <source>
        <dbReference type="Proteomes" id="UP000256220"/>
    </source>
</evidence>
<dbReference type="InterPro" id="IPR001845">
    <property type="entry name" value="HTH_ArsR_DNA-bd_dom"/>
</dbReference>
<dbReference type="GO" id="GO:0003700">
    <property type="term" value="F:DNA-binding transcription factor activity"/>
    <property type="evidence" value="ECO:0007669"/>
    <property type="project" value="InterPro"/>
</dbReference>
<evidence type="ECO:0000313" key="2">
    <source>
        <dbReference type="EMBL" id="KFU77209.1"/>
    </source>
</evidence>
<dbReference type="SMART" id="SM00418">
    <property type="entry name" value="HTH_ARSR"/>
    <property type="match status" value="1"/>
</dbReference>
<dbReference type="InterPro" id="IPR011991">
    <property type="entry name" value="ArsR-like_HTH"/>
</dbReference>
<dbReference type="SUPFAM" id="SSF46785">
    <property type="entry name" value="Winged helix' DNA-binding domain"/>
    <property type="match status" value="1"/>
</dbReference>
<protein>
    <submittedName>
        <fullName evidence="2">ArsR family transcriptional regulator</fullName>
    </submittedName>
</protein>
<dbReference type="Proteomes" id="UP000256220">
    <property type="component" value="Unassembled WGS sequence"/>
</dbReference>
<dbReference type="InterPro" id="IPR036390">
    <property type="entry name" value="WH_DNA-bd_sf"/>
</dbReference>
<reference evidence="2 3" key="1">
    <citation type="journal article" date="2014" name="Genome Announc.">
        <title>Draft Genome Sequence of Amycolatopsis lurida NRRL 2430, Producer of the Glycopeptide Family Antibiotic Ristocetin.</title>
        <authorList>
            <person name="Kwun M.J."/>
            <person name="Hong H.J."/>
        </authorList>
    </citation>
    <scope>NUCLEOTIDE SEQUENCE [LARGE SCALE GENOMIC DNA]</scope>
    <source>
        <strain evidence="2 3">NRRL 2430</strain>
    </source>
</reference>
<evidence type="ECO:0000259" key="1">
    <source>
        <dbReference type="PROSITE" id="PS50987"/>
    </source>
</evidence>